<comment type="subcellular location">
    <subcellularLocation>
        <location evidence="1">Membrane</location>
        <topology evidence="1">Multi-pass membrane protein</topology>
    </subcellularLocation>
</comment>
<reference evidence="8" key="1">
    <citation type="submission" date="2014-04" db="EMBL/GenBank/DDBJ databases">
        <title>Evolutionary Origins and Diversification of the Mycorrhizal Mutualists.</title>
        <authorList>
            <consortium name="DOE Joint Genome Institute"/>
            <consortium name="Mycorrhizal Genomics Consortium"/>
            <person name="Kohler A."/>
            <person name="Kuo A."/>
            <person name="Nagy L.G."/>
            <person name="Floudas D."/>
            <person name="Copeland A."/>
            <person name="Barry K.W."/>
            <person name="Cichocki N."/>
            <person name="Veneault-Fourrey C."/>
            <person name="LaButti K."/>
            <person name="Lindquist E.A."/>
            <person name="Lipzen A."/>
            <person name="Lundell T."/>
            <person name="Morin E."/>
            <person name="Murat C."/>
            <person name="Riley R."/>
            <person name="Ohm R."/>
            <person name="Sun H."/>
            <person name="Tunlid A."/>
            <person name="Henrissat B."/>
            <person name="Grigoriev I.V."/>
            <person name="Hibbett D.S."/>
            <person name="Martin F."/>
        </authorList>
    </citation>
    <scope>NUCLEOTIDE SEQUENCE [LARGE SCALE GENOMIC DNA]</scope>
    <source>
        <strain evidence="8">FD-334 SS-4</strain>
    </source>
</reference>
<feature type="transmembrane region" description="Helical" evidence="6">
    <location>
        <begin position="30"/>
        <end position="54"/>
    </location>
</feature>
<dbReference type="EMBL" id="KN817680">
    <property type="protein sequence ID" value="KJA14415.1"/>
    <property type="molecule type" value="Genomic_DNA"/>
</dbReference>
<dbReference type="OrthoDB" id="5348404at2759"/>
<accession>A0A0D2P199</accession>
<feature type="region of interest" description="Disordered" evidence="5">
    <location>
        <begin position="362"/>
        <end position="391"/>
    </location>
</feature>
<evidence type="ECO:0000256" key="1">
    <source>
        <dbReference type="ARBA" id="ARBA00004141"/>
    </source>
</evidence>
<feature type="transmembrane region" description="Helical" evidence="6">
    <location>
        <begin position="66"/>
        <end position="86"/>
    </location>
</feature>
<name>A0A0D2P199_HYPSF</name>
<evidence type="ECO:0000256" key="5">
    <source>
        <dbReference type="SAM" id="MobiDB-lite"/>
    </source>
</evidence>
<organism evidence="7 8">
    <name type="scientific">Hypholoma sublateritium (strain FD-334 SS-4)</name>
    <dbReference type="NCBI Taxonomy" id="945553"/>
    <lineage>
        <taxon>Eukaryota</taxon>
        <taxon>Fungi</taxon>
        <taxon>Dikarya</taxon>
        <taxon>Basidiomycota</taxon>
        <taxon>Agaricomycotina</taxon>
        <taxon>Agaricomycetes</taxon>
        <taxon>Agaricomycetidae</taxon>
        <taxon>Agaricales</taxon>
        <taxon>Agaricineae</taxon>
        <taxon>Strophariaceae</taxon>
        <taxon>Hypholoma</taxon>
    </lineage>
</organism>
<proteinExistence type="predicted"/>
<feature type="transmembrane region" description="Helical" evidence="6">
    <location>
        <begin position="98"/>
        <end position="117"/>
    </location>
</feature>
<dbReference type="SMART" id="SM01417">
    <property type="entry name" value="Solute_trans_a"/>
    <property type="match status" value="1"/>
</dbReference>
<feature type="compositionally biased region" description="Basic and acidic residues" evidence="5">
    <location>
        <begin position="365"/>
        <end position="380"/>
    </location>
</feature>
<dbReference type="STRING" id="945553.A0A0D2P199"/>
<keyword evidence="3 6" id="KW-1133">Transmembrane helix</keyword>
<evidence type="ECO:0000256" key="4">
    <source>
        <dbReference type="ARBA" id="ARBA00023136"/>
    </source>
</evidence>
<feature type="transmembrane region" description="Helical" evidence="6">
    <location>
        <begin position="202"/>
        <end position="218"/>
    </location>
</feature>
<dbReference type="OMA" id="CIKLIVM"/>
<evidence type="ECO:0000313" key="7">
    <source>
        <dbReference type="EMBL" id="KJA14415.1"/>
    </source>
</evidence>
<keyword evidence="4 6" id="KW-0472">Membrane</keyword>
<evidence type="ECO:0008006" key="9">
    <source>
        <dbReference type="Google" id="ProtNLM"/>
    </source>
</evidence>
<dbReference type="Pfam" id="PF03619">
    <property type="entry name" value="Solute_trans_a"/>
    <property type="match status" value="1"/>
</dbReference>
<dbReference type="PANTHER" id="PTHR23423">
    <property type="entry name" value="ORGANIC SOLUTE TRANSPORTER-RELATED"/>
    <property type="match status" value="1"/>
</dbReference>
<keyword evidence="2 6" id="KW-0812">Transmembrane</keyword>
<dbReference type="InterPro" id="IPR005178">
    <property type="entry name" value="Ostalpha/TMEM184C"/>
</dbReference>
<dbReference type="Proteomes" id="UP000054270">
    <property type="component" value="Unassembled WGS sequence"/>
</dbReference>
<feature type="transmembrane region" description="Helical" evidence="6">
    <location>
        <begin position="230"/>
        <end position="252"/>
    </location>
</feature>
<evidence type="ECO:0000256" key="2">
    <source>
        <dbReference type="ARBA" id="ARBA00022692"/>
    </source>
</evidence>
<dbReference type="AlphaFoldDB" id="A0A0D2P199"/>
<sequence>MVNCPSDNSPAIDQSSFWSSGSLHWDAHRVGWAIAGACTAATLLISGINVLLHCRNYTNPRHQRQIIRILYMPPVYAVISFFSYRFFRDYTYYSFIEVVYEAITLSAFILLLIEFVADATKNQSNMFEKKDKRKLMFPFCCWRYRPTKPYFIYAVKWSVLQYVIIRPAVSIVGIICQALNILCESQGFNVHFANVYLEAIDFVSISVALYGLLIFYGLTREELQGKRPLAKFLCIKLIVMATFYQSFIFSALEGRVIKATEFWTESNIADGLNALTICIEMILFSVFMMWAYPYTEYKRPTGTAPTGIGKPLWDSINYSDFVAEIASSALYFIHRKSYYASMSTRRNSPRSRTTLGTAFNVEGGNDIHSKDDAPSPRDSAEGIPLSTHVHA</sequence>
<evidence type="ECO:0000256" key="6">
    <source>
        <dbReference type="SAM" id="Phobius"/>
    </source>
</evidence>
<evidence type="ECO:0000256" key="3">
    <source>
        <dbReference type="ARBA" id="ARBA00022989"/>
    </source>
</evidence>
<evidence type="ECO:0000313" key="8">
    <source>
        <dbReference type="Proteomes" id="UP000054270"/>
    </source>
</evidence>
<keyword evidence="8" id="KW-1185">Reference proteome</keyword>
<feature type="transmembrane region" description="Helical" evidence="6">
    <location>
        <begin position="163"/>
        <end position="182"/>
    </location>
</feature>
<gene>
    <name evidence="7" type="ORF">HYPSUDRAFT_49204</name>
</gene>
<feature type="transmembrane region" description="Helical" evidence="6">
    <location>
        <begin position="272"/>
        <end position="292"/>
    </location>
</feature>
<dbReference type="GO" id="GO:0016020">
    <property type="term" value="C:membrane"/>
    <property type="evidence" value="ECO:0007669"/>
    <property type="project" value="UniProtKB-SubCell"/>
</dbReference>
<protein>
    <recommendedName>
        <fullName evidence="9">DUF300-domain-containing protein</fullName>
    </recommendedName>
</protein>